<protein>
    <submittedName>
        <fullName evidence="4">Uncharacterized protein (DUF305 family)</fullName>
    </submittedName>
</protein>
<dbReference type="InterPro" id="IPR012347">
    <property type="entry name" value="Ferritin-like"/>
</dbReference>
<evidence type="ECO:0000313" key="4">
    <source>
        <dbReference type="EMBL" id="TYP88640.1"/>
    </source>
</evidence>
<organism evidence="4 5">
    <name type="scientific">Blastococcus xanthinilyticus</name>
    <dbReference type="NCBI Taxonomy" id="1564164"/>
    <lineage>
        <taxon>Bacteria</taxon>
        <taxon>Bacillati</taxon>
        <taxon>Actinomycetota</taxon>
        <taxon>Actinomycetes</taxon>
        <taxon>Geodermatophilales</taxon>
        <taxon>Geodermatophilaceae</taxon>
        <taxon>Blastococcus</taxon>
    </lineage>
</organism>
<dbReference type="PANTHER" id="PTHR36933">
    <property type="entry name" value="SLL0788 PROTEIN"/>
    <property type="match status" value="1"/>
</dbReference>
<sequence length="211" mass="22210">MTRTTARLVRLAGGLMAGAIVLAGCSNDGEGSSTASSSESSATADTSADDATAHNDADVAFVQGMLPHHEGALRMAQLADGRAYDPRVIDLANRIEAAQGPEIETMTGWLEAWGEPLPEDDMGGMDHGSGGMDMEGMTEEDMTALDSTSGAEFDRMFLEMMIPHHQGAVDMAETEIADGSNPDAVDMAREIVESQTAEIEEMQTLLTELGG</sequence>
<proteinExistence type="predicted"/>
<name>A0A5S5CXX7_9ACTN</name>
<feature type="signal peptide" evidence="2">
    <location>
        <begin position="1"/>
        <end position="23"/>
    </location>
</feature>
<dbReference type="EMBL" id="VNHW01000004">
    <property type="protein sequence ID" value="TYP88640.1"/>
    <property type="molecule type" value="Genomic_DNA"/>
</dbReference>
<dbReference type="PANTHER" id="PTHR36933:SF1">
    <property type="entry name" value="SLL0788 PROTEIN"/>
    <property type="match status" value="1"/>
</dbReference>
<dbReference type="AlphaFoldDB" id="A0A5S5CXX7"/>
<accession>A0A5S5CXX7</accession>
<dbReference type="Proteomes" id="UP000322499">
    <property type="component" value="Unassembled WGS sequence"/>
</dbReference>
<dbReference type="Gene3D" id="1.20.1260.10">
    <property type="match status" value="1"/>
</dbReference>
<feature type="region of interest" description="Disordered" evidence="1">
    <location>
        <begin position="28"/>
        <end position="51"/>
    </location>
</feature>
<dbReference type="InterPro" id="IPR005183">
    <property type="entry name" value="DUF305_CopM-like"/>
</dbReference>
<reference evidence="4 5" key="1">
    <citation type="submission" date="2019-07" db="EMBL/GenBank/DDBJ databases">
        <title>Genomic Encyclopedia of Archaeal and Bacterial Type Strains, Phase II (KMG-II): from individual species to whole genera.</title>
        <authorList>
            <person name="Goeker M."/>
        </authorList>
    </citation>
    <scope>NUCLEOTIDE SEQUENCE [LARGE SCALE GENOMIC DNA]</scope>
    <source>
        <strain evidence="4 5">DSM 46842</strain>
    </source>
</reference>
<gene>
    <name evidence="4" type="ORF">BD833_104349</name>
</gene>
<feature type="chain" id="PRO_5038840190" evidence="2">
    <location>
        <begin position="24"/>
        <end position="211"/>
    </location>
</feature>
<comment type="caution">
    <text evidence="4">The sequence shown here is derived from an EMBL/GenBank/DDBJ whole genome shotgun (WGS) entry which is preliminary data.</text>
</comment>
<evidence type="ECO:0000256" key="2">
    <source>
        <dbReference type="SAM" id="SignalP"/>
    </source>
</evidence>
<feature type="domain" description="DUF305" evidence="3">
    <location>
        <begin position="58"/>
        <end position="206"/>
    </location>
</feature>
<dbReference type="RefSeq" id="WP_166532734.1">
    <property type="nucleotide sequence ID" value="NZ_VNHW01000004.1"/>
</dbReference>
<dbReference type="PROSITE" id="PS51257">
    <property type="entry name" value="PROKAR_LIPOPROTEIN"/>
    <property type="match status" value="1"/>
</dbReference>
<keyword evidence="5" id="KW-1185">Reference proteome</keyword>
<evidence type="ECO:0000313" key="5">
    <source>
        <dbReference type="Proteomes" id="UP000322499"/>
    </source>
</evidence>
<evidence type="ECO:0000256" key="1">
    <source>
        <dbReference type="SAM" id="MobiDB-lite"/>
    </source>
</evidence>
<feature type="compositionally biased region" description="Low complexity" evidence="1">
    <location>
        <begin position="28"/>
        <end position="50"/>
    </location>
</feature>
<dbReference type="Pfam" id="PF03713">
    <property type="entry name" value="DUF305"/>
    <property type="match status" value="1"/>
</dbReference>
<keyword evidence="2" id="KW-0732">Signal</keyword>
<evidence type="ECO:0000259" key="3">
    <source>
        <dbReference type="Pfam" id="PF03713"/>
    </source>
</evidence>